<dbReference type="AlphaFoldDB" id="A0AAD5SLP3"/>
<comment type="caution">
    <text evidence="2">The sequence shown here is derived from an EMBL/GenBank/DDBJ whole genome shotgun (WGS) entry which is preliminary data.</text>
</comment>
<name>A0AAD5SLP3_9FUNG</name>
<evidence type="ECO:0000256" key="1">
    <source>
        <dbReference type="SAM" id="Phobius"/>
    </source>
</evidence>
<feature type="transmembrane region" description="Helical" evidence="1">
    <location>
        <begin position="69"/>
        <end position="87"/>
    </location>
</feature>
<keyword evidence="3" id="KW-1185">Reference proteome</keyword>
<dbReference type="PANTHER" id="PTHR40637">
    <property type="entry name" value="ESSS SUBUNIT OF NADH:UBIQUINONE OXIDOREDUCTASE (COMPLEX I) PROTEIN"/>
    <property type="match status" value="1"/>
</dbReference>
<keyword evidence="1" id="KW-0812">Transmembrane</keyword>
<reference evidence="2" key="1">
    <citation type="submission" date="2020-05" db="EMBL/GenBank/DDBJ databases">
        <title>Phylogenomic resolution of chytrid fungi.</title>
        <authorList>
            <person name="Stajich J.E."/>
            <person name="Amses K."/>
            <person name="Simmons R."/>
            <person name="Seto K."/>
            <person name="Myers J."/>
            <person name="Bonds A."/>
            <person name="Quandt C.A."/>
            <person name="Barry K."/>
            <person name="Liu P."/>
            <person name="Grigoriev I."/>
            <person name="Longcore J.E."/>
            <person name="James T.Y."/>
        </authorList>
    </citation>
    <scope>NUCLEOTIDE SEQUENCE</scope>
    <source>
        <strain evidence="2">JEL0318</strain>
    </source>
</reference>
<proteinExistence type="predicted"/>
<gene>
    <name evidence="2" type="ORF">HK097_004949</name>
</gene>
<evidence type="ECO:0000313" key="3">
    <source>
        <dbReference type="Proteomes" id="UP001212841"/>
    </source>
</evidence>
<evidence type="ECO:0000313" key="2">
    <source>
        <dbReference type="EMBL" id="KAJ3053147.1"/>
    </source>
</evidence>
<sequence>MFFRGLVRTTAAQAAFSPAAASSRALVRPSPLAKTSIRRAGSTGPEPAGYAFGETPAQRRKWYSWEAPWYIGMYGGTLVWLIAMYYSPNLSPKQAAKIEAHKRLAERGETFGWPLPANYRVYAPGEERQPVYNV</sequence>
<evidence type="ECO:0008006" key="4">
    <source>
        <dbReference type="Google" id="ProtNLM"/>
    </source>
</evidence>
<dbReference type="Proteomes" id="UP001212841">
    <property type="component" value="Unassembled WGS sequence"/>
</dbReference>
<keyword evidence="1" id="KW-1133">Transmembrane helix</keyword>
<organism evidence="2 3">
    <name type="scientific">Rhizophlyctis rosea</name>
    <dbReference type="NCBI Taxonomy" id="64517"/>
    <lineage>
        <taxon>Eukaryota</taxon>
        <taxon>Fungi</taxon>
        <taxon>Fungi incertae sedis</taxon>
        <taxon>Chytridiomycota</taxon>
        <taxon>Chytridiomycota incertae sedis</taxon>
        <taxon>Chytridiomycetes</taxon>
        <taxon>Rhizophlyctidales</taxon>
        <taxon>Rhizophlyctidaceae</taxon>
        <taxon>Rhizophlyctis</taxon>
    </lineage>
</organism>
<accession>A0AAD5SLP3</accession>
<keyword evidence="1" id="KW-0472">Membrane</keyword>
<protein>
    <recommendedName>
        <fullName evidence="4">NADH-ubiquinone oxidoreductase ESSS subunit</fullName>
    </recommendedName>
</protein>
<dbReference type="EMBL" id="JADGJD010000233">
    <property type="protein sequence ID" value="KAJ3053147.1"/>
    <property type="molecule type" value="Genomic_DNA"/>
</dbReference>
<dbReference type="PANTHER" id="PTHR40637:SF1">
    <property type="entry name" value="ESSS SUBUNIT OF NADH:UBIQUINONE OXIDOREDUCTASE (COMPLEX I) PROTEIN"/>
    <property type="match status" value="1"/>
</dbReference>